<proteinExistence type="predicted"/>
<dbReference type="AlphaFoldDB" id="A0A1D1YHY2"/>
<dbReference type="EMBL" id="GDJX01027052">
    <property type="protein sequence ID" value="JAT40884.1"/>
    <property type="molecule type" value="Transcribed_RNA"/>
</dbReference>
<sequence>MVSFGVLWRGDRTGSLFLPPGFSPPLLSLSLCVCHFLWFYNGKIVCILVANTFGHVRREDYFHTSVNDFYEGTFSIYIPCATPPVTKYILCVTFDLSSSQNHKKH</sequence>
<keyword evidence="1" id="KW-1133">Transmembrane helix</keyword>
<gene>
    <name evidence="3" type="primary">VHAA_1</name>
    <name evidence="2" type="synonym">VHAA_0</name>
    <name evidence="3" type="ORF">g.88679</name>
    <name evidence="2" type="ORF">g.88683</name>
</gene>
<keyword evidence="1" id="KW-0472">Membrane</keyword>
<evidence type="ECO:0000313" key="3">
    <source>
        <dbReference type="EMBL" id="JAT54258.1"/>
    </source>
</evidence>
<name>A0A1D1YHY2_9ARAE</name>
<evidence type="ECO:0000313" key="2">
    <source>
        <dbReference type="EMBL" id="JAT40884.1"/>
    </source>
</evidence>
<dbReference type="EMBL" id="GDJX01013678">
    <property type="protein sequence ID" value="JAT54258.1"/>
    <property type="molecule type" value="Transcribed_RNA"/>
</dbReference>
<keyword evidence="1" id="KW-0812">Transmembrane</keyword>
<evidence type="ECO:0000256" key="1">
    <source>
        <dbReference type="SAM" id="Phobius"/>
    </source>
</evidence>
<accession>A0A1D1YHY2</accession>
<organism evidence="3">
    <name type="scientific">Anthurium amnicola</name>
    <dbReference type="NCBI Taxonomy" id="1678845"/>
    <lineage>
        <taxon>Eukaryota</taxon>
        <taxon>Viridiplantae</taxon>
        <taxon>Streptophyta</taxon>
        <taxon>Embryophyta</taxon>
        <taxon>Tracheophyta</taxon>
        <taxon>Spermatophyta</taxon>
        <taxon>Magnoliopsida</taxon>
        <taxon>Liliopsida</taxon>
        <taxon>Araceae</taxon>
        <taxon>Pothoideae</taxon>
        <taxon>Potheae</taxon>
        <taxon>Anthurium</taxon>
    </lineage>
</organism>
<reference evidence="3" key="1">
    <citation type="submission" date="2015-07" db="EMBL/GenBank/DDBJ databases">
        <title>Transcriptome Assembly of Anthurium amnicola.</title>
        <authorList>
            <person name="Suzuki J."/>
        </authorList>
    </citation>
    <scope>NUCLEOTIDE SEQUENCE</scope>
</reference>
<feature type="transmembrane region" description="Helical" evidence="1">
    <location>
        <begin position="26"/>
        <end position="50"/>
    </location>
</feature>
<protein>
    <submittedName>
        <fullName evidence="3">V-type proton ATPase catalytic subunit A</fullName>
    </submittedName>
</protein>